<organism evidence="4 5">
    <name type="scientific">Paramecium sonneborni</name>
    <dbReference type="NCBI Taxonomy" id="65129"/>
    <lineage>
        <taxon>Eukaryota</taxon>
        <taxon>Sar</taxon>
        <taxon>Alveolata</taxon>
        <taxon>Ciliophora</taxon>
        <taxon>Intramacronucleata</taxon>
        <taxon>Oligohymenophorea</taxon>
        <taxon>Peniculida</taxon>
        <taxon>Parameciidae</taxon>
        <taxon>Paramecium</taxon>
    </lineage>
</organism>
<dbReference type="InterPro" id="IPR011936">
    <property type="entry name" value="Myxo_disulph_rpt"/>
</dbReference>
<dbReference type="NCBIfam" id="TIGR02232">
    <property type="entry name" value="myxo_disulf_rpt"/>
    <property type="match status" value="1"/>
</dbReference>
<evidence type="ECO:0000256" key="3">
    <source>
        <dbReference type="ARBA" id="ARBA00023157"/>
    </source>
</evidence>
<dbReference type="Proteomes" id="UP000692954">
    <property type="component" value="Unassembled WGS sequence"/>
</dbReference>
<evidence type="ECO:0000256" key="2">
    <source>
        <dbReference type="ARBA" id="ARBA00022737"/>
    </source>
</evidence>
<dbReference type="Pfam" id="PF13948">
    <property type="entry name" value="DUF4215"/>
    <property type="match status" value="1"/>
</dbReference>
<keyword evidence="2" id="KW-0677">Repeat</keyword>
<protein>
    <submittedName>
        <fullName evidence="4">Uncharacterized protein</fullName>
    </submittedName>
</protein>
<dbReference type="OrthoDB" id="536211at2759"/>
<evidence type="ECO:0000313" key="4">
    <source>
        <dbReference type="EMBL" id="CAD8125042.1"/>
    </source>
</evidence>
<sequence length="231" mass="26696">MPRCDERIIKHLKYAMIAILNVKFADQECQLCEFGWKLIDNTCQFFCGDGLIALHSIEQCDDGNQIENDGYFDCQIECIPNSLFCLNNEVCFMCKDHFYWKINHVYQSVMMALLLLDKSKAQLNQGSHKISNYQLIQVLKKLQQYPYPDTHAAINIKSLVNLSTTFNYTLYSIVVEFIEPIKDPVLQIDIAQLVIKNEQDLDILKNQMKINLGNSFVLSVITQKQKISNIN</sequence>
<keyword evidence="5" id="KW-1185">Reference proteome</keyword>
<reference evidence="4" key="1">
    <citation type="submission" date="2021-01" db="EMBL/GenBank/DDBJ databases">
        <authorList>
            <consortium name="Genoscope - CEA"/>
            <person name="William W."/>
        </authorList>
    </citation>
    <scope>NUCLEOTIDE SEQUENCE</scope>
</reference>
<keyword evidence="1" id="KW-0732">Signal</keyword>
<dbReference type="EMBL" id="CAJJDN010000156">
    <property type="protein sequence ID" value="CAD8125042.1"/>
    <property type="molecule type" value="Genomic_DNA"/>
</dbReference>
<comment type="caution">
    <text evidence="4">The sequence shown here is derived from an EMBL/GenBank/DDBJ whole genome shotgun (WGS) entry which is preliminary data.</text>
</comment>
<gene>
    <name evidence="4" type="ORF">PSON_ATCC_30995.1.T1560002</name>
</gene>
<accession>A0A8S1RCJ9</accession>
<proteinExistence type="predicted"/>
<keyword evidence="3" id="KW-1015">Disulfide bond</keyword>
<dbReference type="AlphaFoldDB" id="A0A8S1RCJ9"/>
<evidence type="ECO:0000313" key="5">
    <source>
        <dbReference type="Proteomes" id="UP000692954"/>
    </source>
</evidence>
<evidence type="ECO:0000256" key="1">
    <source>
        <dbReference type="ARBA" id="ARBA00022729"/>
    </source>
</evidence>
<name>A0A8S1RCJ9_9CILI</name>